<reference evidence="2 3" key="1">
    <citation type="submission" date="2013-11" db="EMBL/GenBank/DDBJ databases">
        <title>Draft genome of the bovine lungworm Dictyocaulus viviparus.</title>
        <authorList>
            <person name="Mitreva M."/>
        </authorList>
    </citation>
    <scope>NUCLEOTIDE SEQUENCE [LARGE SCALE GENOMIC DNA]</scope>
    <source>
        <strain evidence="2 3">HannoverDv2000</strain>
    </source>
</reference>
<protein>
    <recommendedName>
        <fullName evidence="4">G-protein coupled receptors family 1 profile domain-containing protein</fullName>
    </recommendedName>
</protein>
<dbReference type="AlphaFoldDB" id="A0A0D8XZI8"/>
<keyword evidence="1" id="KW-0812">Transmembrane</keyword>
<dbReference type="Gene3D" id="1.20.1070.10">
    <property type="entry name" value="Rhodopsin 7-helix transmembrane proteins"/>
    <property type="match status" value="1"/>
</dbReference>
<evidence type="ECO:0008006" key="4">
    <source>
        <dbReference type="Google" id="ProtNLM"/>
    </source>
</evidence>
<dbReference type="Proteomes" id="UP000053766">
    <property type="component" value="Unassembled WGS sequence"/>
</dbReference>
<name>A0A0D8XZI8_DICVI</name>
<gene>
    <name evidence="2" type="ORF">DICVIV_04604</name>
</gene>
<dbReference type="EMBL" id="KN716240">
    <property type="protein sequence ID" value="KJH49282.1"/>
    <property type="molecule type" value="Genomic_DNA"/>
</dbReference>
<evidence type="ECO:0000313" key="3">
    <source>
        <dbReference type="Proteomes" id="UP000053766"/>
    </source>
</evidence>
<feature type="transmembrane region" description="Helical" evidence="1">
    <location>
        <begin position="47"/>
        <end position="71"/>
    </location>
</feature>
<evidence type="ECO:0000313" key="2">
    <source>
        <dbReference type="EMBL" id="KJH49282.1"/>
    </source>
</evidence>
<proteinExistence type="predicted"/>
<dbReference type="InterPro" id="IPR019424">
    <property type="entry name" value="7TM_GPCR_Srsx"/>
</dbReference>
<reference evidence="3" key="2">
    <citation type="journal article" date="2016" name="Sci. Rep.">
        <title>Dictyocaulus viviparus genome, variome and transcriptome elucidate lungworm biology and support future intervention.</title>
        <authorList>
            <person name="McNulty S.N."/>
            <person name="Strube C."/>
            <person name="Rosa B.A."/>
            <person name="Martin J.C."/>
            <person name="Tyagi R."/>
            <person name="Choi Y.J."/>
            <person name="Wang Q."/>
            <person name="Hallsworth Pepin K."/>
            <person name="Zhang X."/>
            <person name="Ozersky P."/>
            <person name="Wilson R.K."/>
            <person name="Sternberg P.W."/>
            <person name="Gasser R.B."/>
            <person name="Mitreva M."/>
        </authorList>
    </citation>
    <scope>NUCLEOTIDE SEQUENCE [LARGE SCALE GENOMIC DNA]</scope>
    <source>
        <strain evidence="3">HannoverDv2000</strain>
    </source>
</reference>
<keyword evidence="3" id="KW-1185">Reference proteome</keyword>
<dbReference type="OrthoDB" id="5820127at2759"/>
<organism evidence="2 3">
    <name type="scientific">Dictyocaulus viviparus</name>
    <name type="common">Bovine lungworm</name>
    <dbReference type="NCBI Taxonomy" id="29172"/>
    <lineage>
        <taxon>Eukaryota</taxon>
        <taxon>Metazoa</taxon>
        <taxon>Ecdysozoa</taxon>
        <taxon>Nematoda</taxon>
        <taxon>Chromadorea</taxon>
        <taxon>Rhabditida</taxon>
        <taxon>Rhabditina</taxon>
        <taxon>Rhabditomorpha</taxon>
        <taxon>Strongyloidea</taxon>
        <taxon>Metastrongylidae</taxon>
        <taxon>Dictyocaulus</taxon>
    </lineage>
</organism>
<feature type="transmembrane region" description="Helical" evidence="1">
    <location>
        <begin position="12"/>
        <end position="35"/>
    </location>
</feature>
<evidence type="ECO:0000256" key="1">
    <source>
        <dbReference type="SAM" id="Phobius"/>
    </source>
</evidence>
<keyword evidence="1" id="KW-0472">Membrane</keyword>
<accession>A0A0D8XZI8</accession>
<dbReference type="SUPFAM" id="SSF81321">
    <property type="entry name" value="Family A G protein-coupled receptor-like"/>
    <property type="match status" value="1"/>
</dbReference>
<sequence>MVICSNKNTKSIYRSLIVISLTVVFGWFTTTVITFVAGVVELDIERFYVNLLAGLFVNFACATNFFVYYLLSKEYRDLFDEYLYIGRAKKFLRISRSTASPVTANRFLKSTTEKF</sequence>
<dbReference type="Pfam" id="PF10320">
    <property type="entry name" value="7TM_GPCR_Srsx"/>
    <property type="match status" value="1"/>
</dbReference>
<keyword evidence="1" id="KW-1133">Transmembrane helix</keyword>